<evidence type="ECO:0000256" key="1">
    <source>
        <dbReference type="ARBA" id="ARBA00022692"/>
    </source>
</evidence>
<evidence type="ECO:0000256" key="7">
    <source>
        <dbReference type="ARBA" id="ARBA00023134"/>
    </source>
</evidence>
<keyword evidence="3" id="KW-0378">Hydrolase</keyword>
<dbReference type="PANTHER" id="PTHR45923:SF20">
    <property type="entry name" value="PROTEIN ROOT HAIR DEFECTIVE 3 HOMOLOG 2"/>
    <property type="match status" value="1"/>
</dbReference>
<evidence type="ECO:0000256" key="9">
    <source>
        <dbReference type="PROSITE-ProRule" id="PRU01052"/>
    </source>
</evidence>
<gene>
    <name evidence="11" type="ORF">SVIM_LOCUS274587</name>
</gene>
<dbReference type="FunFam" id="3.40.50.300:FF:002271">
    <property type="entry name" value="Protein ROOT HAIR DEFECTIVE 3 homolog"/>
    <property type="match status" value="1"/>
</dbReference>
<evidence type="ECO:0000256" key="5">
    <source>
        <dbReference type="ARBA" id="ARBA00022989"/>
    </source>
</evidence>
<dbReference type="GO" id="GO:0005525">
    <property type="term" value="F:GTP binding"/>
    <property type="evidence" value="ECO:0007669"/>
    <property type="project" value="UniProtKB-KW"/>
</dbReference>
<dbReference type="GO" id="GO:0016320">
    <property type="term" value="P:endoplasmic reticulum membrane fusion"/>
    <property type="evidence" value="ECO:0007669"/>
    <property type="project" value="TreeGrafter"/>
</dbReference>
<proteinExistence type="inferred from homology"/>
<organism evidence="11">
    <name type="scientific">Salix viminalis</name>
    <name type="common">Common osier</name>
    <name type="synonym">Basket willow</name>
    <dbReference type="NCBI Taxonomy" id="40686"/>
    <lineage>
        <taxon>Eukaryota</taxon>
        <taxon>Viridiplantae</taxon>
        <taxon>Streptophyta</taxon>
        <taxon>Embryophyta</taxon>
        <taxon>Tracheophyta</taxon>
        <taxon>Spermatophyta</taxon>
        <taxon>Magnoliopsida</taxon>
        <taxon>eudicotyledons</taxon>
        <taxon>Gunneridae</taxon>
        <taxon>Pentapetalae</taxon>
        <taxon>rosids</taxon>
        <taxon>fabids</taxon>
        <taxon>Malpighiales</taxon>
        <taxon>Salicaceae</taxon>
        <taxon>Saliceae</taxon>
        <taxon>Salix</taxon>
    </lineage>
</organism>
<dbReference type="InterPro" id="IPR046758">
    <property type="entry name" value="Sey1/RHD3-like_3HB"/>
</dbReference>
<keyword evidence="5" id="KW-1133">Transmembrane helix</keyword>
<evidence type="ECO:0000256" key="3">
    <source>
        <dbReference type="ARBA" id="ARBA00022801"/>
    </source>
</evidence>
<comment type="similarity">
    <text evidence="9">Belongs to the TRAFAC class dynamin-like GTPase superfamily. GB1/RHD3 GTPase family.</text>
</comment>
<evidence type="ECO:0000256" key="2">
    <source>
        <dbReference type="ARBA" id="ARBA00022741"/>
    </source>
</evidence>
<keyword evidence="7" id="KW-0342">GTP-binding</keyword>
<keyword evidence="2" id="KW-0547">Nucleotide-binding</keyword>
<evidence type="ECO:0000256" key="8">
    <source>
        <dbReference type="ARBA" id="ARBA00023136"/>
    </source>
</evidence>
<dbReference type="PROSITE" id="PS51715">
    <property type="entry name" value="G_GB1_RHD3"/>
    <property type="match status" value="1"/>
</dbReference>
<dbReference type="PANTHER" id="PTHR45923">
    <property type="entry name" value="PROTEIN SEY1"/>
    <property type="match status" value="1"/>
</dbReference>
<reference evidence="11" key="1">
    <citation type="submission" date="2019-03" db="EMBL/GenBank/DDBJ databases">
        <authorList>
            <person name="Mank J."/>
            <person name="Almeida P."/>
        </authorList>
    </citation>
    <scope>NUCLEOTIDE SEQUENCE</scope>
    <source>
        <strain evidence="11">78183</strain>
    </source>
</reference>
<dbReference type="InterPro" id="IPR027417">
    <property type="entry name" value="P-loop_NTPase"/>
</dbReference>
<dbReference type="Pfam" id="PF05879">
    <property type="entry name" value="RHD3_GTPase"/>
    <property type="match status" value="1"/>
</dbReference>
<dbReference type="EMBL" id="CAADRP010001604">
    <property type="protein sequence ID" value="VFU44573.1"/>
    <property type="molecule type" value="Genomic_DNA"/>
</dbReference>
<evidence type="ECO:0000259" key="10">
    <source>
        <dbReference type="PROSITE" id="PS51715"/>
    </source>
</evidence>
<evidence type="ECO:0000313" key="11">
    <source>
        <dbReference type="EMBL" id="VFU44573.1"/>
    </source>
</evidence>
<dbReference type="Pfam" id="PF20428">
    <property type="entry name" value="Sey1_3HB"/>
    <property type="match status" value="1"/>
</dbReference>
<accession>A0A6N2LVR3</accession>
<dbReference type="InterPro" id="IPR030386">
    <property type="entry name" value="G_GB1_RHD3_dom"/>
</dbReference>
<evidence type="ECO:0000256" key="6">
    <source>
        <dbReference type="ARBA" id="ARBA00023054"/>
    </source>
</evidence>
<dbReference type="GO" id="GO:0005783">
    <property type="term" value="C:endoplasmic reticulum"/>
    <property type="evidence" value="ECO:0007669"/>
    <property type="project" value="TreeGrafter"/>
</dbReference>
<keyword evidence="1" id="KW-0812">Transmembrane</keyword>
<dbReference type="CDD" id="cd01851">
    <property type="entry name" value="GBP"/>
    <property type="match status" value="1"/>
</dbReference>
<dbReference type="GO" id="GO:0003924">
    <property type="term" value="F:GTPase activity"/>
    <property type="evidence" value="ECO:0007669"/>
    <property type="project" value="TreeGrafter"/>
</dbReference>
<keyword evidence="4" id="KW-0256">Endoplasmic reticulum</keyword>
<keyword evidence="8" id="KW-0472">Membrane</keyword>
<dbReference type="SUPFAM" id="SSF52540">
    <property type="entry name" value="P-loop containing nucleoside triphosphate hydrolases"/>
    <property type="match status" value="1"/>
</dbReference>
<keyword evidence="6" id="KW-0175">Coiled coil</keyword>
<name>A0A6N2LVR3_SALVM</name>
<evidence type="ECO:0000256" key="4">
    <source>
        <dbReference type="ARBA" id="ARBA00022824"/>
    </source>
</evidence>
<dbReference type="Gene3D" id="3.40.50.300">
    <property type="entry name" value="P-loop containing nucleotide triphosphate hydrolases"/>
    <property type="match status" value="1"/>
</dbReference>
<feature type="domain" description="GB1/RHD3-type G" evidence="10">
    <location>
        <begin position="35"/>
        <end position="250"/>
    </location>
</feature>
<dbReference type="AlphaFoldDB" id="A0A6N2LVR3"/>
<protein>
    <recommendedName>
        <fullName evidence="10">GB1/RHD3-type G domain-containing protein</fullName>
    </recommendedName>
</protein>
<dbReference type="InterPro" id="IPR008803">
    <property type="entry name" value="RHD3/Sey1"/>
</dbReference>
<sequence length="408" mass="45889">MAEDCCSFQLISGDGVLNREGLENFSRTTNLSQRGVSYAVVAIMGPQSGGKSTLLNKLFQTDFRMMDAEDGRTQTTQGIWMAKAIGIEPFTVAIDVEGSDSRERGQGGATFEKQSAVFALAIADIVIINMWCHDIGREHAASRPLLKTVFEAMTRSFRSSKTSLLFVLRDQTMTPLELLQRLLIQDIERIWAAIAHADAHKKTHLDEFFNVEITALPSYELEEMKFTEQVARLRQRFFLSTSPGGLAGDRKDGQPASGLPLRAQQIWETIKKNKNLDLPPPQVLVATFRCEQIVKEKLSRLKLDEVYDKEAMNYEESIRNENRRKLEAKALKTATVMEVVRPAYAAMLQHLRSIALKSLQTRLERTVKEASGDGFEAAVDSCCQSRMRKFERGCEGYDSSLRCHHKTG</sequence>